<gene>
    <name evidence="5" type="ORF">EHS13_11845</name>
</gene>
<dbReference type="Pfam" id="PF25967">
    <property type="entry name" value="RND-MFP_C"/>
    <property type="match status" value="1"/>
</dbReference>
<reference evidence="6" key="1">
    <citation type="submission" date="2018-11" db="EMBL/GenBank/DDBJ databases">
        <title>Complete genome sequence of Paenibacillus sp. ML311-T8.</title>
        <authorList>
            <person name="Nam Y.-D."/>
            <person name="Kang J."/>
            <person name="Chung W.-H."/>
            <person name="Park Y.S."/>
        </authorList>
    </citation>
    <scope>NUCLEOTIDE SEQUENCE [LARGE SCALE GENOMIC DNA]</scope>
    <source>
        <strain evidence="6">ML311-T8</strain>
    </source>
</reference>
<dbReference type="InterPro" id="IPR058627">
    <property type="entry name" value="MdtA-like_C"/>
</dbReference>
<feature type="coiled-coil region" evidence="3">
    <location>
        <begin position="135"/>
        <end position="162"/>
    </location>
</feature>
<dbReference type="GO" id="GO:0030313">
    <property type="term" value="C:cell envelope"/>
    <property type="evidence" value="ECO:0007669"/>
    <property type="project" value="UniProtKB-SubCell"/>
</dbReference>
<dbReference type="Proteomes" id="UP000426246">
    <property type="component" value="Chromosome"/>
</dbReference>
<feature type="domain" description="Multidrug resistance protein MdtA-like C-terminal permuted SH3" evidence="4">
    <location>
        <begin position="281"/>
        <end position="336"/>
    </location>
</feature>
<name>A0A6B8RGD8_9BACL</name>
<dbReference type="PANTHER" id="PTHR32347">
    <property type="entry name" value="EFFLUX SYSTEM COMPONENT YKNX-RELATED"/>
    <property type="match status" value="1"/>
</dbReference>
<proteinExistence type="predicted"/>
<evidence type="ECO:0000313" key="6">
    <source>
        <dbReference type="Proteomes" id="UP000426246"/>
    </source>
</evidence>
<evidence type="ECO:0000313" key="5">
    <source>
        <dbReference type="EMBL" id="QGQ95521.1"/>
    </source>
</evidence>
<organism evidence="5 6">
    <name type="scientific">Paenibacillus psychroresistens</name>
    <dbReference type="NCBI Taxonomy" id="1778678"/>
    <lineage>
        <taxon>Bacteria</taxon>
        <taxon>Bacillati</taxon>
        <taxon>Bacillota</taxon>
        <taxon>Bacilli</taxon>
        <taxon>Bacillales</taxon>
        <taxon>Paenibacillaceae</taxon>
        <taxon>Paenibacillus</taxon>
    </lineage>
</organism>
<evidence type="ECO:0000256" key="1">
    <source>
        <dbReference type="ARBA" id="ARBA00004196"/>
    </source>
</evidence>
<dbReference type="PROSITE" id="PS51257">
    <property type="entry name" value="PROKAR_LIPOPROTEIN"/>
    <property type="match status" value="1"/>
</dbReference>
<dbReference type="InterPro" id="IPR050465">
    <property type="entry name" value="UPF0194_transport"/>
</dbReference>
<evidence type="ECO:0000259" key="4">
    <source>
        <dbReference type="Pfam" id="PF25967"/>
    </source>
</evidence>
<dbReference type="PANTHER" id="PTHR32347:SF14">
    <property type="entry name" value="EFFLUX SYSTEM COMPONENT YKNX-RELATED"/>
    <property type="match status" value="1"/>
</dbReference>
<dbReference type="AlphaFoldDB" id="A0A6B8RGD8"/>
<dbReference type="SUPFAM" id="SSF111369">
    <property type="entry name" value="HlyD-like secretion proteins"/>
    <property type="match status" value="1"/>
</dbReference>
<comment type="subcellular location">
    <subcellularLocation>
        <location evidence="1">Cell envelope</location>
    </subcellularLocation>
</comment>
<keyword evidence="6" id="KW-1185">Reference proteome</keyword>
<dbReference type="OrthoDB" id="1817080at2"/>
<dbReference type="Gene3D" id="2.40.420.20">
    <property type="match status" value="1"/>
</dbReference>
<dbReference type="Gene3D" id="2.40.50.100">
    <property type="match status" value="1"/>
</dbReference>
<sequence length="337" mass="37135">MRTFQYIFIAGLVFTLSGCALLPVEEEALKPPLVKPAKQSFEVVDVKVGSIAKQLKNGASFVSSKTQDLFFKHSGGRLQSIIVKSGDLVKQGEVIARLDPEDLENRITQQELMLERVTIFYKQAEQQNPNDAVSLRLKKIDIEVVQNELTQLNEQLEKTKLISTIDGIVTYVSDAKEGDYMGAYVTIISISDPKHIQLQSQFSSAGDLSSVTVGMKTEVIIAEKKYQGKVLQIPSSAPYTEDKDQQDKNSKILIVGVAGLPENITLGVSADIVLTLEQKKNALIIPRSALSTFLGRDFVHVLEGESRKEIDVEKGITSSTEVEITKGLKEGQKVIIK</sequence>
<dbReference type="EMBL" id="CP034235">
    <property type="protein sequence ID" value="QGQ95521.1"/>
    <property type="molecule type" value="Genomic_DNA"/>
</dbReference>
<evidence type="ECO:0000256" key="2">
    <source>
        <dbReference type="ARBA" id="ARBA00023054"/>
    </source>
</evidence>
<protein>
    <submittedName>
        <fullName evidence="5">Biotin/lipoyl-binding protein</fullName>
    </submittedName>
</protein>
<evidence type="ECO:0000256" key="3">
    <source>
        <dbReference type="SAM" id="Coils"/>
    </source>
</evidence>
<keyword evidence="2 3" id="KW-0175">Coiled coil</keyword>
<accession>A0A6B8RGD8</accession>
<dbReference type="KEGG" id="ppsc:EHS13_11845"/>